<dbReference type="OrthoDB" id="5184762at2"/>
<dbReference type="InterPro" id="IPR000064">
    <property type="entry name" value="NLP_P60_dom"/>
</dbReference>
<dbReference type="InterPro" id="IPR038765">
    <property type="entry name" value="Papain-like_cys_pep_sf"/>
</dbReference>
<dbReference type="Proteomes" id="UP000249341">
    <property type="component" value="Unassembled WGS sequence"/>
</dbReference>
<dbReference type="GO" id="GO:0008234">
    <property type="term" value="F:cysteine-type peptidase activity"/>
    <property type="evidence" value="ECO:0007669"/>
    <property type="project" value="UniProtKB-KW"/>
</dbReference>
<evidence type="ECO:0000256" key="4">
    <source>
        <dbReference type="ARBA" id="ARBA00022807"/>
    </source>
</evidence>
<evidence type="ECO:0000256" key="2">
    <source>
        <dbReference type="ARBA" id="ARBA00022670"/>
    </source>
</evidence>
<accession>A0A327Z6Z3</accession>
<evidence type="ECO:0000256" key="3">
    <source>
        <dbReference type="ARBA" id="ARBA00022801"/>
    </source>
</evidence>
<feature type="region of interest" description="Disordered" evidence="5">
    <location>
        <begin position="44"/>
        <end position="71"/>
    </location>
</feature>
<keyword evidence="3 8" id="KW-0378">Hydrolase</keyword>
<evidence type="ECO:0000256" key="1">
    <source>
        <dbReference type="ARBA" id="ARBA00007074"/>
    </source>
</evidence>
<organism evidence="8 9">
    <name type="scientific">Actinoplanes lutulentus</name>
    <dbReference type="NCBI Taxonomy" id="1287878"/>
    <lineage>
        <taxon>Bacteria</taxon>
        <taxon>Bacillati</taxon>
        <taxon>Actinomycetota</taxon>
        <taxon>Actinomycetes</taxon>
        <taxon>Micromonosporales</taxon>
        <taxon>Micromonosporaceae</taxon>
        <taxon>Actinoplanes</taxon>
    </lineage>
</organism>
<evidence type="ECO:0000313" key="9">
    <source>
        <dbReference type="Proteomes" id="UP000249341"/>
    </source>
</evidence>
<keyword evidence="9" id="KW-1185">Reference proteome</keyword>
<evidence type="ECO:0000313" key="8">
    <source>
        <dbReference type="EMBL" id="RAK31807.1"/>
    </source>
</evidence>
<keyword evidence="4" id="KW-0788">Thiol protease</keyword>
<protein>
    <submittedName>
        <fullName evidence="8">Cell wall-associated NlpC family hydrolase</fullName>
    </submittedName>
</protein>
<dbReference type="EMBL" id="QLMJ01000014">
    <property type="protein sequence ID" value="RAK31807.1"/>
    <property type="molecule type" value="Genomic_DNA"/>
</dbReference>
<dbReference type="Gene3D" id="3.90.1720.10">
    <property type="entry name" value="endopeptidase domain like (from Nostoc punctiforme)"/>
    <property type="match status" value="1"/>
</dbReference>
<sequence>MSKAVRYGSSRFVPWRLRPFVYPAAVLAAIAALFQPIPAMAAPTDPAPATPVSIPDSGSRPTQLGSLVLPGAPASTTTTIPATSITGIATSPIVAKVEKGRAEIATLGDELIRVGQDRDIVQTQVTTANQKVLAAQESLRSAQTAAVEAADAAVLDAAALPPGATGSGLIDLESLARLQRGDDTVHQAAARLLDSAQTAAQLALDEQTLSGSQYTKLNGEWTKLSAQLAQKQAAQQKLELDNAAELSAAETVQNAADQALGTDYLAGTEAGRSADARAIKALEFALAQRGDPYVWSEEGPDQYDCSGLMYAAYRSSGAGYALNRVSRDQFSQTRNKTVSRYSLLPGDLLFFSSSNSWTGIHHVAMYAGEGMMVEAPRTGLNVRLTPVRWSRLFAATRVFGSIEGDTEAPDLGAPDPDEPAGTTPTSPAGTTPTSPSASPTRSTGPSTSPTSPTSPTTPSKTPSPSTTPTKTTSPSTSPTKTTSPSTSTSPTKTTSPSTPTTTTTAPSPTTTTSEPETTPNPVETSTSPAAVESSDAAAESSAASANAESVSPSESTSSSGE</sequence>
<feature type="domain" description="NlpC/P60" evidence="7">
    <location>
        <begin position="272"/>
        <end position="400"/>
    </location>
</feature>
<evidence type="ECO:0000259" key="7">
    <source>
        <dbReference type="PROSITE" id="PS51935"/>
    </source>
</evidence>
<keyword evidence="6" id="KW-0732">Signal</keyword>
<feature type="signal peptide" evidence="6">
    <location>
        <begin position="1"/>
        <end position="41"/>
    </location>
</feature>
<dbReference type="Pfam" id="PF00877">
    <property type="entry name" value="NLPC_P60"/>
    <property type="match status" value="1"/>
</dbReference>
<comment type="similarity">
    <text evidence="1">Belongs to the peptidase C40 family.</text>
</comment>
<dbReference type="PROSITE" id="PS51935">
    <property type="entry name" value="NLPC_P60"/>
    <property type="match status" value="1"/>
</dbReference>
<feature type="chain" id="PRO_5016234882" evidence="6">
    <location>
        <begin position="42"/>
        <end position="561"/>
    </location>
</feature>
<keyword evidence="2" id="KW-0645">Protease</keyword>
<dbReference type="InterPro" id="IPR051794">
    <property type="entry name" value="PG_Endopeptidase_C40"/>
</dbReference>
<feature type="region of interest" description="Disordered" evidence="5">
    <location>
        <begin position="404"/>
        <end position="561"/>
    </location>
</feature>
<evidence type="ECO:0000256" key="5">
    <source>
        <dbReference type="SAM" id="MobiDB-lite"/>
    </source>
</evidence>
<reference evidence="8 9" key="1">
    <citation type="submission" date="2018-06" db="EMBL/GenBank/DDBJ databases">
        <title>Genomic Encyclopedia of Type Strains, Phase III (KMG-III): the genomes of soil and plant-associated and newly described type strains.</title>
        <authorList>
            <person name="Whitman W."/>
        </authorList>
    </citation>
    <scope>NUCLEOTIDE SEQUENCE [LARGE SCALE GENOMIC DNA]</scope>
    <source>
        <strain evidence="8 9">CGMCC 4.7090</strain>
    </source>
</reference>
<dbReference type="PANTHER" id="PTHR47359:SF3">
    <property type="entry name" value="NLP_P60 DOMAIN-CONTAINING PROTEIN-RELATED"/>
    <property type="match status" value="1"/>
</dbReference>
<evidence type="ECO:0000256" key="6">
    <source>
        <dbReference type="SAM" id="SignalP"/>
    </source>
</evidence>
<dbReference type="SUPFAM" id="SSF54001">
    <property type="entry name" value="Cysteine proteinases"/>
    <property type="match status" value="1"/>
</dbReference>
<dbReference type="RefSeq" id="WP_111651927.1">
    <property type="nucleotide sequence ID" value="NZ_JACHWI010000004.1"/>
</dbReference>
<feature type="compositionally biased region" description="Low complexity" evidence="5">
    <location>
        <begin position="419"/>
        <end position="561"/>
    </location>
</feature>
<dbReference type="AlphaFoldDB" id="A0A327Z6Z3"/>
<name>A0A327Z6Z3_9ACTN</name>
<dbReference type="PANTHER" id="PTHR47359">
    <property type="entry name" value="PEPTIDOGLYCAN DL-ENDOPEPTIDASE CWLO"/>
    <property type="match status" value="1"/>
</dbReference>
<dbReference type="GO" id="GO:0006508">
    <property type="term" value="P:proteolysis"/>
    <property type="evidence" value="ECO:0007669"/>
    <property type="project" value="UniProtKB-KW"/>
</dbReference>
<comment type="caution">
    <text evidence="8">The sequence shown here is derived from an EMBL/GenBank/DDBJ whole genome shotgun (WGS) entry which is preliminary data.</text>
</comment>
<proteinExistence type="inferred from homology"/>
<gene>
    <name evidence="8" type="ORF">B0I29_11455</name>
</gene>